<name>K1Q621_MAGGI</name>
<protein>
    <submittedName>
        <fullName evidence="1">Uncharacterized protein</fullName>
    </submittedName>
</protein>
<gene>
    <name evidence="1" type="ORF">CGI_10005919</name>
</gene>
<dbReference type="HOGENOM" id="CLU_3089276_0_0_1"/>
<dbReference type="EMBL" id="JH818962">
    <property type="protein sequence ID" value="EKC29368.1"/>
    <property type="molecule type" value="Genomic_DNA"/>
</dbReference>
<evidence type="ECO:0000313" key="1">
    <source>
        <dbReference type="EMBL" id="EKC29368.1"/>
    </source>
</evidence>
<dbReference type="AlphaFoldDB" id="K1Q621"/>
<proteinExistence type="predicted"/>
<organism evidence="1">
    <name type="scientific">Magallana gigas</name>
    <name type="common">Pacific oyster</name>
    <name type="synonym">Crassostrea gigas</name>
    <dbReference type="NCBI Taxonomy" id="29159"/>
    <lineage>
        <taxon>Eukaryota</taxon>
        <taxon>Metazoa</taxon>
        <taxon>Spiralia</taxon>
        <taxon>Lophotrochozoa</taxon>
        <taxon>Mollusca</taxon>
        <taxon>Bivalvia</taxon>
        <taxon>Autobranchia</taxon>
        <taxon>Pteriomorphia</taxon>
        <taxon>Ostreida</taxon>
        <taxon>Ostreoidea</taxon>
        <taxon>Ostreidae</taxon>
        <taxon>Magallana</taxon>
    </lineage>
</organism>
<sequence length="52" mass="5864">MNSHEIYTNNRSKKKTDCVCASATDVEIGKDGFRFSKTVKVKGKKGRKKKSQ</sequence>
<reference evidence="1" key="1">
    <citation type="journal article" date="2012" name="Nature">
        <title>The oyster genome reveals stress adaptation and complexity of shell formation.</title>
        <authorList>
            <person name="Zhang G."/>
            <person name="Fang X."/>
            <person name="Guo X."/>
            <person name="Li L."/>
            <person name="Luo R."/>
            <person name="Xu F."/>
            <person name="Yang P."/>
            <person name="Zhang L."/>
            <person name="Wang X."/>
            <person name="Qi H."/>
            <person name="Xiong Z."/>
            <person name="Que H."/>
            <person name="Xie Y."/>
            <person name="Holland P.W."/>
            <person name="Paps J."/>
            <person name="Zhu Y."/>
            <person name="Wu F."/>
            <person name="Chen Y."/>
            <person name="Wang J."/>
            <person name="Peng C."/>
            <person name="Meng J."/>
            <person name="Yang L."/>
            <person name="Liu J."/>
            <person name="Wen B."/>
            <person name="Zhang N."/>
            <person name="Huang Z."/>
            <person name="Zhu Q."/>
            <person name="Feng Y."/>
            <person name="Mount A."/>
            <person name="Hedgecock D."/>
            <person name="Xu Z."/>
            <person name="Liu Y."/>
            <person name="Domazet-Loso T."/>
            <person name="Du Y."/>
            <person name="Sun X."/>
            <person name="Zhang S."/>
            <person name="Liu B."/>
            <person name="Cheng P."/>
            <person name="Jiang X."/>
            <person name="Li J."/>
            <person name="Fan D."/>
            <person name="Wang W."/>
            <person name="Fu W."/>
            <person name="Wang T."/>
            <person name="Wang B."/>
            <person name="Zhang J."/>
            <person name="Peng Z."/>
            <person name="Li Y."/>
            <person name="Li N."/>
            <person name="Wang J."/>
            <person name="Chen M."/>
            <person name="He Y."/>
            <person name="Tan F."/>
            <person name="Song X."/>
            <person name="Zheng Q."/>
            <person name="Huang R."/>
            <person name="Yang H."/>
            <person name="Du X."/>
            <person name="Chen L."/>
            <person name="Yang M."/>
            <person name="Gaffney P.M."/>
            <person name="Wang S."/>
            <person name="Luo L."/>
            <person name="She Z."/>
            <person name="Ming Y."/>
            <person name="Huang W."/>
            <person name="Zhang S."/>
            <person name="Huang B."/>
            <person name="Zhang Y."/>
            <person name="Qu T."/>
            <person name="Ni P."/>
            <person name="Miao G."/>
            <person name="Wang J."/>
            <person name="Wang Q."/>
            <person name="Steinberg C.E."/>
            <person name="Wang H."/>
            <person name="Li N."/>
            <person name="Qian L."/>
            <person name="Zhang G."/>
            <person name="Li Y."/>
            <person name="Yang H."/>
            <person name="Liu X."/>
            <person name="Wang J."/>
            <person name="Yin Y."/>
            <person name="Wang J."/>
        </authorList>
    </citation>
    <scope>NUCLEOTIDE SEQUENCE [LARGE SCALE GENOMIC DNA]</scope>
    <source>
        <strain evidence="1">05x7-T-G4-1.051#20</strain>
    </source>
</reference>
<dbReference type="InParanoid" id="K1Q621"/>
<accession>K1Q621</accession>